<accession>A0ABD5RBG1</accession>
<evidence type="ECO:0000313" key="1">
    <source>
        <dbReference type="EMBL" id="MFC5367356.1"/>
    </source>
</evidence>
<dbReference type="AlphaFoldDB" id="A0ABD5RBG1"/>
<organism evidence="1 2">
    <name type="scientific">Salinirubrum litoreum</name>
    <dbReference type="NCBI Taxonomy" id="1126234"/>
    <lineage>
        <taxon>Archaea</taxon>
        <taxon>Methanobacteriati</taxon>
        <taxon>Methanobacteriota</taxon>
        <taxon>Stenosarchaea group</taxon>
        <taxon>Halobacteria</taxon>
        <taxon>Halobacteriales</taxon>
        <taxon>Haloferacaceae</taxon>
        <taxon>Salinirubrum</taxon>
    </lineage>
</organism>
<dbReference type="Proteomes" id="UP001596201">
    <property type="component" value="Unassembled WGS sequence"/>
</dbReference>
<proteinExistence type="predicted"/>
<dbReference type="EMBL" id="JBHSKX010000002">
    <property type="protein sequence ID" value="MFC5367356.1"/>
    <property type="molecule type" value="Genomic_DNA"/>
</dbReference>
<gene>
    <name evidence="1" type="ORF">ACFPJ5_10435</name>
</gene>
<reference evidence="1 2" key="1">
    <citation type="journal article" date="2019" name="Int. J. Syst. Evol. Microbiol.">
        <title>The Global Catalogue of Microorganisms (GCM) 10K type strain sequencing project: providing services to taxonomists for standard genome sequencing and annotation.</title>
        <authorList>
            <consortium name="The Broad Institute Genomics Platform"/>
            <consortium name="The Broad Institute Genome Sequencing Center for Infectious Disease"/>
            <person name="Wu L."/>
            <person name="Ma J."/>
        </authorList>
    </citation>
    <scope>NUCLEOTIDE SEQUENCE [LARGE SCALE GENOMIC DNA]</scope>
    <source>
        <strain evidence="1 2">CGMCC 1.12237</strain>
    </source>
</reference>
<sequence length="184" mass="21110">MRTPAVGRARRRTRSLLASARDWTVGVVRTALHPFGVGQTSESDDWERAWATRGEVRWHRDGEQVEVFRFDDGFVATVEYPDSESRWQLTTGPMRPAQALLAVALYCQFGVTPQIDRDGRPFVAETDDGPTQVFRDEPAEQVRYVYLDEVRTVEEFPDYVADREAYRGVHDRLTPDRHGTLHSD</sequence>
<evidence type="ECO:0000313" key="2">
    <source>
        <dbReference type="Proteomes" id="UP001596201"/>
    </source>
</evidence>
<comment type="caution">
    <text evidence="1">The sequence shown here is derived from an EMBL/GenBank/DDBJ whole genome shotgun (WGS) entry which is preliminary data.</text>
</comment>
<name>A0ABD5RBG1_9EURY</name>
<keyword evidence="2" id="KW-1185">Reference proteome</keyword>
<dbReference type="RefSeq" id="WP_227229616.1">
    <property type="nucleotide sequence ID" value="NZ_JAJCVJ010000002.1"/>
</dbReference>
<protein>
    <submittedName>
        <fullName evidence="1">Uncharacterized protein</fullName>
    </submittedName>
</protein>